<proteinExistence type="predicted"/>
<gene>
    <name evidence="1" type="ORF">L0668_12010</name>
</gene>
<organism evidence="1 2">
    <name type="scientific">Paraglaciecola algarum</name>
    <dbReference type="NCBI Taxonomy" id="3050085"/>
    <lineage>
        <taxon>Bacteria</taxon>
        <taxon>Pseudomonadati</taxon>
        <taxon>Pseudomonadota</taxon>
        <taxon>Gammaproteobacteria</taxon>
        <taxon>Alteromonadales</taxon>
        <taxon>Alteromonadaceae</taxon>
        <taxon>Paraglaciecola</taxon>
    </lineage>
</organism>
<reference evidence="1 2" key="1">
    <citation type="submission" date="2022-01" db="EMBL/GenBank/DDBJ databases">
        <title>Paraglaciecola sp. G1-23.</title>
        <authorList>
            <person name="Jin M.S."/>
            <person name="Han D.M."/>
            <person name="Kim H.M."/>
            <person name="Jeon C.O."/>
        </authorList>
    </citation>
    <scope>NUCLEOTIDE SEQUENCE [LARGE SCALE GENOMIC DNA]</scope>
    <source>
        <strain evidence="1 2">G1-23</strain>
    </source>
</reference>
<comment type="caution">
    <text evidence="1">The sequence shown here is derived from an EMBL/GenBank/DDBJ whole genome shotgun (WGS) entry which is preliminary data.</text>
</comment>
<evidence type="ECO:0000313" key="1">
    <source>
        <dbReference type="EMBL" id="MCF2948835.1"/>
    </source>
</evidence>
<keyword evidence="2" id="KW-1185">Reference proteome</keyword>
<evidence type="ECO:0000313" key="2">
    <source>
        <dbReference type="Proteomes" id="UP001521137"/>
    </source>
</evidence>
<dbReference type="EMBL" id="JAKGAS010000006">
    <property type="protein sequence ID" value="MCF2948835.1"/>
    <property type="molecule type" value="Genomic_DNA"/>
</dbReference>
<dbReference type="RefSeq" id="WP_235312875.1">
    <property type="nucleotide sequence ID" value="NZ_JAKGAS010000006.1"/>
</dbReference>
<protein>
    <submittedName>
        <fullName evidence="1">Uncharacterized protein</fullName>
    </submittedName>
</protein>
<dbReference type="PROSITE" id="PS51257">
    <property type="entry name" value="PROKAR_LIPOPROTEIN"/>
    <property type="match status" value="1"/>
</dbReference>
<accession>A0ABS9D7R3</accession>
<sequence length="197" mass="21510">MVKFSVVYISVVVLIGCQSTPQREVNKTPIFNLEISETITPEAALVVKPIAAEPIETSLPTINGSPSTLTGVKAPTGRKSIQDLVPASLGANTDFPLFNQQVCRDNVDVTYRVTSPEGIKSTFSANVQAQGVAVGLSPGQDKIKVKTNGWYSQNTNLSRWRPFLSQPPSAKGILLEVDAEFWDTKTNWYRCDLTPLK</sequence>
<dbReference type="Proteomes" id="UP001521137">
    <property type="component" value="Unassembled WGS sequence"/>
</dbReference>
<name>A0ABS9D7R3_9ALTE</name>